<dbReference type="PANTHER" id="PTHR12526">
    <property type="entry name" value="GLYCOSYLTRANSFERASE"/>
    <property type="match status" value="1"/>
</dbReference>
<protein>
    <submittedName>
        <fullName evidence="1">Uncharacterized protein</fullName>
    </submittedName>
</protein>
<evidence type="ECO:0000313" key="2">
    <source>
        <dbReference type="Proteomes" id="UP000215059"/>
    </source>
</evidence>
<keyword evidence="2" id="KW-1185">Reference proteome</keyword>
<dbReference type="AlphaFoldDB" id="A0A235FCH4"/>
<dbReference type="EMBL" id="NOII01000001">
    <property type="protein sequence ID" value="OYD59038.1"/>
    <property type="molecule type" value="Genomic_DNA"/>
</dbReference>
<reference evidence="1 2" key="1">
    <citation type="submission" date="2017-07" db="EMBL/GenBank/DDBJ databases">
        <title>Fictibacillus sp. nov. GDSW-R2A3 Genome sequencing and assembly.</title>
        <authorList>
            <person name="Mayilraj S."/>
        </authorList>
    </citation>
    <scope>NUCLEOTIDE SEQUENCE [LARGE SCALE GENOMIC DNA]</scope>
    <source>
        <strain evidence="1 2">GDSW-R2A3</strain>
    </source>
</reference>
<evidence type="ECO:0000313" key="1">
    <source>
        <dbReference type="EMBL" id="OYD59038.1"/>
    </source>
</evidence>
<dbReference type="Proteomes" id="UP000215059">
    <property type="component" value="Unassembled WGS sequence"/>
</dbReference>
<organism evidence="1 2">
    <name type="scientific">Fictibacillus aquaticus</name>
    <dbReference type="NCBI Taxonomy" id="2021314"/>
    <lineage>
        <taxon>Bacteria</taxon>
        <taxon>Bacillati</taxon>
        <taxon>Bacillota</taxon>
        <taxon>Bacilli</taxon>
        <taxon>Bacillales</taxon>
        <taxon>Fictibacillaceae</taxon>
        <taxon>Fictibacillus</taxon>
    </lineage>
</organism>
<proteinExistence type="predicted"/>
<dbReference type="SUPFAM" id="SSF53756">
    <property type="entry name" value="UDP-Glycosyltransferase/glycogen phosphorylase"/>
    <property type="match status" value="1"/>
</dbReference>
<comment type="caution">
    <text evidence="1">The sequence shown here is derived from an EMBL/GenBank/DDBJ whole genome shotgun (WGS) entry which is preliminary data.</text>
</comment>
<dbReference type="CDD" id="cd03801">
    <property type="entry name" value="GT4_PimA-like"/>
    <property type="match status" value="1"/>
</dbReference>
<accession>A0A235FCH4</accession>
<name>A0A235FCH4_9BACL</name>
<sequence>MKITFPILTLCKGGAQRMLAELANRLASRGHDVKILMPRGGTVEYPLSVPVIRVRGALPQAAEFPVSDVIVSNFYTTVEEADKASKLGKGKHARLSLCYEPTFLENNHNSFTTYHSTSSLFVLSKWQQEIIYLNHGIKGNIVPVGIASDFKNLGIRVPHDPIQISAIMRRPEGGFSWHRDQDYLIEQLYKVKTSFPSVIINLIIPPEEFSTSPHLQKLEKTPWLKVYTPANDIELNYHLNQTDIFVSSSLYDSASLPGLEAMKTGAALVATNAGGNMDYCRNMQNCLVSHRYENKLAANIVQLVQNSVLRSSLAEEGMKEAQKWTWERSAAMFEAGLKNC</sequence>
<gene>
    <name evidence="1" type="ORF">CGZ90_03810</name>
</gene>
<dbReference type="Pfam" id="PF13692">
    <property type="entry name" value="Glyco_trans_1_4"/>
    <property type="match status" value="1"/>
</dbReference>
<dbReference type="RefSeq" id="WP_094250998.1">
    <property type="nucleotide sequence ID" value="NZ_JBHLXL010000001.1"/>
</dbReference>
<dbReference type="Gene3D" id="3.40.50.2000">
    <property type="entry name" value="Glycogen Phosphorylase B"/>
    <property type="match status" value="2"/>
</dbReference>
<dbReference type="OrthoDB" id="9797829at2"/>